<proteinExistence type="inferred from homology"/>
<name>A0ABU2C1R8_9ACTN</name>
<dbReference type="InterPro" id="IPR001173">
    <property type="entry name" value="Glyco_trans_2-like"/>
</dbReference>
<dbReference type="SUPFAM" id="SSF53448">
    <property type="entry name" value="Nucleotide-diphospho-sugar transferases"/>
    <property type="match status" value="1"/>
</dbReference>
<dbReference type="CDD" id="cd04179">
    <property type="entry name" value="DPM_DPG-synthase_like"/>
    <property type="match status" value="1"/>
</dbReference>
<dbReference type="RefSeq" id="WP_310306353.1">
    <property type="nucleotide sequence ID" value="NZ_BAAAPS010000006.1"/>
</dbReference>
<evidence type="ECO:0000259" key="2">
    <source>
        <dbReference type="Pfam" id="PF00535"/>
    </source>
</evidence>
<reference evidence="3 4" key="1">
    <citation type="submission" date="2023-07" db="EMBL/GenBank/DDBJ databases">
        <title>Sequencing the genomes of 1000 actinobacteria strains.</title>
        <authorList>
            <person name="Klenk H.-P."/>
        </authorList>
    </citation>
    <scope>NUCLEOTIDE SEQUENCE [LARGE SCALE GENOMIC DNA]</scope>
    <source>
        <strain evidence="3 4">DSM 19426</strain>
    </source>
</reference>
<dbReference type="InterPro" id="IPR050256">
    <property type="entry name" value="Glycosyltransferase_2"/>
</dbReference>
<protein>
    <submittedName>
        <fullName evidence="3">Glycosyltransferase involved in cell wall biosynthesis</fullName>
    </submittedName>
</protein>
<evidence type="ECO:0000256" key="1">
    <source>
        <dbReference type="ARBA" id="ARBA00006739"/>
    </source>
</evidence>
<dbReference type="InterPro" id="IPR029044">
    <property type="entry name" value="Nucleotide-diphossugar_trans"/>
</dbReference>
<feature type="domain" description="Glycosyltransferase 2-like" evidence="2">
    <location>
        <begin position="36"/>
        <end position="192"/>
    </location>
</feature>
<dbReference type="EMBL" id="JAVDYG010000001">
    <property type="protein sequence ID" value="MDR7364576.1"/>
    <property type="molecule type" value="Genomic_DNA"/>
</dbReference>
<sequence length="269" mass="28600">MSESVLEREGLQEEVGSAVAAAVAAAPALTTPTVAVVIAALDEAESIDGVLTSLPAQLEGLAVMPVVVDDGSSDATSAVAAQAGAVVVRHPRNLGQGEGLRTGFAVAKGVGADVIVTMDADGQHDPDDLPALVGPVVRGEADYVQGSRFLGEYDDAHSARHVGIKIFTWLLNVVARLRITDCTNGFRAVRASELHRLTLVEDRFSASEILIQAAVHGLRVREVPVHIRAREVGESRKPRGLAYPLGYLRVVGRSWLRARRSVRERPRAT</sequence>
<evidence type="ECO:0000313" key="4">
    <source>
        <dbReference type="Proteomes" id="UP001183648"/>
    </source>
</evidence>
<dbReference type="Pfam" id="PF00535">
    <property type="entry name" value="Glycos_transf_2"/>
    <property type="match status" value="1"/>
</dbReference>
<dbReference type="PANTHER" id="PTHR48090:SF7">
    <property type="entry name" value="RFBJ PROTEIN"/>
    <property type="match status" value="1"/>
</dbReference>
<gene>
    <name evidence="3" type="ORF">J2S63_004129</name>
</gene>
<dbReference type="PANTHER" id="PTHR48090">
    <property type="entry name" value="UNDECAPRENYL-PHOSPHATE 4-DEOXY-4-FORMAMIDO-L-ARABINOSE TRANSFERASE-RELATED"/>
    <property type="match status" value="1"/>
</dbReference>
<comment type="similarity">
    <text evidence="1">Belongs to the glycosyltransferase 2 family.</text>
</comment>
<dbReference type="Gene3D" id="3.90.550.10">
    <property type="entry name" value="Spore Coat Polysaccharide Biosynthesis Protein SpsA, Chain A"/>
    <property type="match status" value="1"/>
</dbReference>
<comment type="caution">
    <text evidence="3">The sequence shown here is derived from an EMBL/GenBank/DDBJ whole genome shotgun (WGS) entry which is preliminary data.</text>
</comment>
<evidence type="ECO:0000313" key="3">
    <source>
        <dbReference type="EMBL" id="MDR7364576.1"/>
    </source>
</evidence>
<organism evidence="3 4">
    <name type="scientific">Nocardioides marmoribigeumensis</name>
    <dbReference type="NCBI Taxonomy" id="433649"/>
    <lineage>
        <taxon>Bacteria</taxon>
        <taxon>Bacillati</taxon>
        <taxon>Actinomycetota</taxon>
        <taxon>Actinomycetes</taxon>
        <taxon>Propionibacteriales</taxon>
        <taxon>Nocardioidaceae</taxon>
        <taxon>Nocardioides</taxon>
    </lineage>
</organism>
<dbReference type="Proteomes" id="UP001183648">
    <property type="component" value="Unassembled WGS sequence"/>
</dbReference>
<keyword evidence="4" id="KW-1185">Reference proteome</keyword>
<accession>A0ABU2C1R8</accession>